<dbReference type="PRINTS" id="PR01045">
    <property type="entry name" value="TRNASYNTHGB"/>
</dbReference>
<evidence type="ECO:0000313" key="10">
    <source>
        <dbReference type="Proteomes" id="UP000230790"/>
    </source>
</evidence>
<evidence type="ECO:0000256" key="1">
    <source>
        <dbReference type="ARBA" id="ARBA00008226"/>
    </source>
</evidence>
<dbReference type="InterPro" id="IPR015944">
    <property type="entry name" value="Gly-tRNA-synth_bsu"/>
</dbReference>
<comment type="similarity">
    <text evidence="1">Belongs to the class-II aminoacyl-tRNA synthetase family.</text>
</comment>
<dbReference type="Proteomes" id="UP000230790">
    <property type="component" value="Unassembled WGS sequence"/>
</dbReference>
<evidence type="ECO:0000256" key="6">
    <source>
        <dbReference type="ARBA" id="ARBA00022917"/>
    </source>
</evidence>
<dbReference type="NCBIfam" id="TIGR00211">
    <property type="entry name" value="glyS"/>
    <property type="match status" value="1"/>
</dbReference>
<keyword evidence="3" id="KW-0436">Ligase</keyword>
<proteinExistence type="inferred from homology"/>
<dbReference type="PANTHER" id="PTHR30075:SF2">
    <property type="entry name" value="GLYCINE--TRNA LIGASE, CHLOROPLASTIC_MITOCHONDRIAL 2"/>
    <property type="match status" value="1"/>
</dbReference>
<keyword evidence="6" id="KW-0648">Protein biosynthesis</keyword>
<evidence type="ECO:0000256" key="4">
    <source>
        <dbReference type="ARBA" id="ARBA00022741"/>
    </source>
</evidence>
<dbReference type="Pfam" id="PF02092">
    <property type="entry name" value="tRNA_synt_2f"/>
    <property type="match status" value="1"/>
</dbReference>
<keyword evidence="7" id="KW-0030">Aminoacyl-tRNA synthetase</keyword>
<dbReference type="EC" id="6.1.1.14" evidence="2"/>
<evidence type="ECO:0000256" key="3">
    <source>
        <dbReference type="ARBA" id="ARBA00022598"/>
    </source>
</evidence>
<organism evidence="9 10">
    <name type="scientific">Candidatus Thermofonsia Clade 3 bacterium</name>
    <dbReference type="NCBI Taxonomy" id="2364212"/>
    <lineage>
        <taxon>Bacteria</taxon>
        <taxon>Bacillati</taxon>
        <taxon>Chloroflexota</taxon>
        <taxon>Candidatus Thermofontia</taxon>
        <taxon>Candidatus Thermofonsia Clade 3</taxon>
    </lineage>
</organism>
<dbReference type="SUPFAM" id="SSF109604">
    <property type="entry name" value="HD-domain/PDEase-like"/>
    <property type="match status" value="1"/>
</dbReference>
<comment type="catalytic activity">
    <reaction evidence="8">
        <text>tRNA(Gly) + glycine + ATP = glycyl-tRNA(Gly) + AMP + diphosphate</text>
        <dbReference type="Rhea" id="RHEA:16013"/>
        <dbReference type="Rhea" id="RHEA-COMP:9664"/>
        <dbReference type="Rhea" id="RHEA-COMP:9683"/>
        <dbReference type="ChEBI" id="CHEBI:30616"/>
        <dbReference type="ChEBI" id="CHEBI:33019"/>
        <dbReference type="ChEBI" id="CHEBI:57305"/>
        <dbReference type="ChEBI" id="CHEBI:78442"/>
        <dbReference type="ChEBI" id="CHEBI:78522"/>
        <dbReference type="ChEBI" id="CHEBI:456215"/>
        <dbReference type="EC" id="6.1.1.14"/>
    </reaction>
</comment>
<evidence type="ECO:0000313" key="9">
    <source>
        <dbReference type="EMBL" id="PJF46860.1"/>
    </source>
</evidence>
<protein>
    <recommendedName>
        <fullName evidence="2">glycine--tRNA ligase</fullName>
        <ecNumber evidence="2">6.1.1.14</ecNumber>
    </recommendedName>
</protein>
<evidence type="ECO:0000256" key="8">
    <source>
        <dbReference type="ARBA" id="ARBA00047937"/>
    </source>
</evidence>
<dbReference type="GO" id="GO:0004820">
    <property type="term" value="F:glycine-tRNA ligase activity"/>
    <property type="evidence" value="ECO:0007669"/>
    <property type="project" value="UniProtKB-EC"/>
</dbReference>
<dbReference type="InterPro" id="IPR006194">
    <property type="entry name" value="Gly-tRNA-synth_heterodimer"/>
</dbReference>
<dbReference type="GO" id="GO:0005524">
    <property type="term" value="F:ATP binding"/>
    <property type="evidence" value="ECO:0007669"/>
    <property type="project" value="UniProtKB-KW"/>
</dbReference>
<dbReference type="PROSITE" id="PS50861">
    <property type="entry name" value="AA_TRNA_LIGASE_II_GLYAB"/>
    <property type="match status" value="1"/>
</dbReference>
<dbReference type="EMBL" id="PGTN01000087">
    <property type="protein sequence ID" value="PJF46860.1"/>
    <property type="molecule type" value="Genomic_DNA"/>
</dbReference>
<evidence type="ECO:0000256" key="2">
    <source>
        <dbReference type="ARBA" id="ARBA00012829"/>
    </source>
</evidence>
<evidence type="ECO:0000256" key="5">
    <source>
        <dbReference type="ARBA" id="ARBA00022840"/>
    </source>
</evidence>
<reference evidence="9 10" key="1">
    <citation type="submission" date="2017-11" db="EMBL/GenBank/DDBJ databases">
        <title>Evolution of Phototrophy in the Chloroflexi Phylum Driven by Horizontal Gene Transfer.</title>
        <authorList>
            <person name="Ward L.M."/>
            <person name="Hemp J."/>
            <person name="Shih P.M."/>
            <person name="Mcglynn S.E."/>
            <person name="Fischer W."/>
        </authorList>
    </citation>
    <scope>NUCLEOTIDE SEQUENCE [LARGE SCALE GENOMIC DNA]</scope>
    <source>
        <strain evidence="9">JP3_7</strain>
    </source>
</reference>
<evidence type="ECO:0000256" key="7">
    <source>
        <dbReference type="ARBA" id="ARBA00023146"/>
    </source>
</evidence>
<keyword evidence="5" id="KW-0067">ATP-binding</keyword>
<dbReference type="AlphaFoldDB" id="A0A2M8QAS8"/>
<accession>A0A2M8QAS8</accession>
<keyword evidence="4" id="KW-0547">Nucleotide-binding</keyword>
<sequence>MRKGNEDVVRARFADAAYFFRQDLSKPLEAYLPRLDTITFQAKLGSMLDKTRRIEALVVPLGAQLGVGSRELEIARKAARLCKADLATSMVVEITALQGVMGREYHRRTSDDEDKDAVAEAIFEHYLPRFAGDATPKTAAGLVVSLADKLDSIAGLFAVGLAPKGSADPFALRRAAIGVVQNLIAGGQSFSLRAGLQSALTHLPVAASAEVLDAAHRFILDRERQQFLDEGYRHDAVEAIVAAAGDDPARARRFLAQLSAALAREDWPATLDAYARCARIVRTQARAPSDIAEDPEPAARALAQAVARLEKPADAQSLISNLQSLVVPITRFFDEVLVMAEDPRLRASRLALLQRIVAQADDIADLSKLEGF</sequence>
<dbReference type="GO" id="GO:0006426">
    <property type="term" value="P:glycyl-tRNA aminoacylation"/>
    <property type="evidence" value="ECO:0007669"/>
    <property type="project" value="InterPro"/>
</dbReference>
<dbReference type="GO" id="GO:0005829">
    <property type="term" value="C:cytosol"/>
    <property type="evidence" value="ECO:0007669"/>
    <property type="project" value="TreeGrafter"/>
</dbReference>
<dbReference type="PANTHER" id="PTHR30075">
    <property type="entry name" value="GLYCYL-TRNA SYNTHETASE"/>
    <property type="match status" value="1"/>
</dbReference>
<gene>
    <name evidence="9" type="ORF">CUN48_11685</name>
</gene>
<name>A0A2M8QAS8_9CHLR</name>
<comment type="caution">
    <text evidence="9">The sequence shown here is derived from an EMBL/GenBank/DDBJ whole genome shotgun (WGS) entry which is preliminary data.</text>
</comment>